<feature type="region of interest" description="Disordered" evidence="1">
    <location>
        <begin position="275"/>
        <end position="304"/>
    </location>
</feature>
<dbReference type="AlphaFoldDB" id="A0A7S0SZ67"/>
<accession>A0A7S0SZ67</accession>
<name>A0A7S0SZ67_9CHLO</name>
<feature type="region of interest" description="Disordered" evidence="1">
    <location>
        <begin position="71"/>
        <end position="103"/>
    </location>
</feature>
<proteinExistence type="predicted"/>
<dbReference type="EMBL" id="HBFC01031711">
    <property type="protein sequence ID" value="CAD8719480.1"/>
    <property type="molecule type" value="Transcribed_RNA"/>
</dbReference>
<gene>
    <name evidence="2" type="ORF">MANT1106_LOCUS18835</name>
</gene>
<evidence type="ECO:0000256" key="1">
    <source>
        <dbReference type="SAM" id="MobiDB-lite"/>
    </source>
</evidence>
<feature type="compositionally biased region" description="Pro residues" evidence="1">
    <location>
        <begin position="281"/>
        <end position="303"/>
    </location>
</feature>
<organism evidence="2">
    <name type="scientific">Mantoniella antarctica</name>
    <dbReference type="NCBI Taxonomy" id="81844"/>
    <lineage>
        <taxon>Eukaryota</taxon>
        <taxon>Viridiplantae</taxon>
        <taxon>Chlorophyta</taxon>
        <taxon>Mamiellophyceae</taxon>
        <taxon>Mamiellales</taxon>
        <taxon>Mamiellaceae</taxon>
        <taxon>Mantoniella</taxon>
    </lineage>
</organism>
<protein>
    <submittedName>
        <fullName evidence="2">Uncharacterized protein</fullName>
    </submittedName>
</protein>
<sequence length="314" mass="31938">MAASFADGSAGAQGVVSSRSAVGGHRLCGRPKFEPPSCSCARHRRRGGEGARGCSVAAVTFLLTLTVATSEPTDTTSVPRGRAQAPVAESTESAAGAGAGTGAGTTFAADSGAHFPGAHDSWPLESGAGASISGLAFLPARVNDDVNGAGAGTGRTRRTLLSQSPFPRVMFAVRFADLDYDGLVSNVAFRRELTSAYRAQVAATAGVWPSNVTIMGIRAGSVLMDTAVDMSTGDDPAVFAAAVQGNPGAMFAGIFVFNGAGIITSENVTTMMATEGLEEASPPPPPPQPPPRPPPPPSPPPVNCPCFQRFGFDF</sequence>
<evidence type="ECO:0000313" key="2">
    <source>
        <dbReference type="EMBL" id="CAD8719480.1"/>
    </source>
</evidence>
<reference evidence="2" key="1">
    <citation type="submission" date="2021-01" db="EMBL/GenBank/DDBJ databases">
        <authorList>
            <person name="Corre E."/>
            <person name="Pelletier E."/>
            <person name="Niang G."/>
            <person name="Scheremetjew M."/>
            <person name="Finn R."/>
            <person name="Kale V."/>
            <person name="Holt S."/>
            <person name="Cochrane G."/>
            <person name="Meng A."/>
            <person name="Brown T."/>
            <person name="Cohen L."/>
        </authorList>
    </citation>
    <scope>NUCLEOTIDE SEQUENCE</scope>
    <source>
        <strain evidence="2">SL-175</strain>
    </source>
</reference>